<feature type="transmembrane region" description="Helical" evidence="8">
    <location>
        <begin position="85"/>
        <end position="106"/>
    </location>
</feature>
<reference evidence="9 10" key="1">
    <citation type="journal article" date="2020" name="bioRxiv">
        <title>Whole genome comparisons of ergot fungi reveals the divergence and evolution of species within the genus Claviceps are the result of varying mechanisms driving genome evolution and host range expansion.</title>
        <authorList>
            <person name="Wyka S.A."/>
            <person name="Mondo S.J."/>
            <person name="Liu M."/>
            <person name="Dettman J."/>
            <person name="Nalam V."/>
            <person name="Broders K.D."/>
        </authorList>
    </citation>
    <scope>NUCLEOTIDE SEQUENCE [LARGE SCALE GENOMIC DNA]</scope>
    <source>
        <strain evidence="9 10">LM576</strain>
    </source>
</reference>
<keyword evidence="4" id="KW-0997">Cell inner membrane</keyword>
<dbReference type="PANTHER" id="PTHR30574:SF1">
    <property type="entry name" value="SULPHUR TRANSPORT DOMAIN-CONTAINING PROTEIN"/>
    <property type="match status" value="1"/>
</dbReference>
<feature type="transmembrane region" description="Helical" evidence="8">
    <location>
        <begin position="118"/>
        <end position="138"/>
    </location>
</feature>
<keyword evidence="2" id="KW-0813">Transport</keyword>
<dbReference type="InterPro" id="IPR007272">
    <property type="entry name" value="Sulf_transp_TsuA/YedE"/>
</dbReference>
<protein>
    <recommendedName>
        <fullName evidence="11">Sulphur transport domain-containing protein</fullName>
    </recommendedName>
</protein>
<feature type="transmembrane region" description="Helical" evidence="8">
    <location>
        <begin position="199"/>
        <end position="218"/>
    </location>
</feature>
<evidence type="ECO:0000256" key="8">
    <source>
        <dbReference type="SAM" id="Phobius"/>
    </source>
</evidence>
<evidence type="ECO:0000256" key="5">
    <source>
        <dbReference type="ARBA" id="ARBA00022692"/>
    </source>
</evidence>
<dbReference type="EMBL" id="SRQM01000010">
    <property type="protein sequence ID" value="KAG6123229.1"/>
    <property type="molecule type" value="Genomic_DNA"/>
</dbReference>
<evidence type="ECO:0000313" key="10">
    <source>
        <dbReference type="Proteomes" id="UP000732380"/>
    </source>
</evidence>
<name>A0A9P7Q8H5_9HYPO</name>
<sequence>MAATVISGAAFGAAMAAAGFHDPAAVVSQLKLEDWHMGQAFLAATAASASPNSATYFVAERRGYVRIPPRMSSPLGLFSKYDGNILGGALLGMGMALGGSCPGALYAQLAAGVQSGLYALNGAIVGGILWTGIVSKGVQRLREKNAVRPERGVMNEQLGLSRGTTVLLLETACAGAIVATMTLHTPASGSNYSASASRIPGAVGGLLIGGAQLVSILTRRSMVGISGSYEEMGILFWRLVRDADTTAKPASYGSILFASGVAAGAWGFLKLLPGLASAPTHLVSPRLAMTGGVLMAVGSRMAGGCTSGHGISGISLLSVSSVVTIVTAFVVGALVAPLAH</sequence>
<feature type="transmembrane region" description="Helical" evidence="8">
    <location>
        <begin position="314"/>
        <end position="339"/>
    </location>
</feature>
<accession>A0A9P7Q8H5</accession>
<evidence type="ECO:0000313" key="9">
    <source>
        <dbReference type="EMBL" id="KAG6123229.1"/>
    </source>
</evidence>
<evidence type="ECO:0008006" key="11">
    <source>
        <dbReference type="Google" id="ProtNLM"/>
    </source>
</evidence>
<keyword evidence="6 8" id="KW-1133">Transmembrane helix</keyword>
<keyword evidence="10" id="KW-1185">Reference proteome</keyword>
<feature type="transmembrane region" description="Helical" evidence="8">
    <location>
        <begin position="40"/>
        <end position="59"/>
    </location>
</feature>
<organism evidence="9 10">
    <name type="scientific">Claviceps humidiphila</name>
    <dbReference type="NCBI Taxonomy" id="1294629"/>
    <lineage>
        <taxon>Eukaryota</taxon>
        <taxon>Fungi</taxon>
        <taxon>Dikarya</taxon>
        <taxon>Ascomycota</taxon>
        <taxon>Pezizomycotina</taxon>
        <taxon>Sordariomycetes</taxon>
        <taxon>Hypocreomycetidae</taxon>
        <taxon>Hypocreales</taxon>
        <taxon>Clavicipitaceae</taxon>
        <taxon>Claviceps</taxon>
    </lineage>
</organism>
<feature type="transmembrane region" description="Helical" evidence="8">
    <location>
        <begin position="250"/>
        <end position="269"/>
    </location>
</feature>
<evidence type="ECO:0000256" key="7">
    <source>
        <dbReference type="ARBA" id="ARBA00023136"/>
    </source>
</evidence>
<dbReference type="Proteomes" id="UP000732380">
    <property type="component" value="Unassembled WGS sequence"/>
</dbReference>
<dbReference type="GO" id="GO:0005886">
    <property type="term" value="C:plasma membrane"/>
    <property type="evidence" value="ECO:0007669"/>
    <property type="project" value="UniProtKB-SubCell"/>
</dbReference>
<evidence type="ECO:0000256" key="3">
    <source>
        <dbReference type="ARBA" id="ARBA00022475"/>
    </source>
</evidence>
<keyword evidence="5 8" id="KW-0812">Transmembrane</keyword>
<evidence type="ECO:0000256" key="6">
    <source>
        <dbReference type="ARBA" id="ARBA00022989"/>
    </source>
</evidence>
<proteinExistence type="predicted"/>
<dbReference type="Pfam" id="PF04143">
    <property type="entry name" value="Sulf_transp"/>
    <property type="match status" value="1"/>
</dbReference>
<evidence type="ECO:0000256" key="1">
    <source>
        <dbReference type="ARBA" id="ARBA00004429"/>
    </source>
</evidence>
<keyword evidence="7 8" id="KW-0472">Membrane</keyword>
<feature type="transmembrane region" description="Helical" evidence="8">
    <location>
        <begin position="159"/>
        <end position="179"/>
    </location>
</feature>
<keyword evidence="3" id="KW-1003">Cell membrane</keyword>
<gene>
    <name evidence="9" type="ORF">E4U13_000113</name>
</gene>
<comment type="caution">
    <text evidence="9">The sequence shown here is derived from an EMBL/GenBank/DDBJ whole genome shotgun (WGS) entry which is preliminary data.</text>
</comment>
<comment type="subcellular location">
    <subcellularLocation>
        <location evidence="1">Cell inner membrane</location>
        <topology evidence="1">Multi-pass membrane protein</topology>
    </subcellularLocation>
</comment>
<feature type="transmembrane region" description="Helical" evidence="8">
    <location>
        <begin position="281"/>
        <end position="302"/>
    </location>
</feature>
<dbReference type="AlphaFoldDB" id="A0A9P7Q8H5"/>
<dbReference type="PANTHER" id="PTHR30574">
    <property type="entry name" value="INNER MEMBRANE PROTEIN YEDE"/>
    <property type="match status" value="1"/>
</dbReference>
<evidence type="ECO:0000256" key="2">
    <source>
        <dbReference type="ARBA" id="ARBA00022448"/>
    </source>
</evidence>
<evidence type="ECO:0000256" key="4">
    <source>
        <dbReference type="ARBA" id="ARBA00022519"/>
    </source>
</evidence>